<dbReference type="GO" id="GO:0015485">
    <property type="term" value="F:cholesterol binding"/>
    <property type="evidence" value="ECO:0007669"/>
    <property type="project" value="InterPro"/>
</dbReference>
<dbReference type="InterPro" id="IPR036359">
    <property type="entry name" value="Thiol_cytolysin_sf"/>
</dbReference>
<name>A0A420ADN8_SPHD1</name>
<dbReference type="InterPro" id="IPR001869">
    <property type="entry name" value="Thiol_cytolysin"/>
</dbReference>
<dbReference type="OrthoDB" id="695752at2"/>
<dbReference type="PROSITE" id="PS51257">
    <property type="entry name" value="PROKAR_LIPOPROTEIN"/>
    <property type="match status" value="1"/>
</dbReference>
<gene>
    <name evidence="2" type="ORF">DFQ12_5493</name>
</gene>
<dbReference type="EMBL" id="RAPY01000008">
    <property type="protein sequence ID" value="RKE42579.1"/>
    <property type="molecule type" value="Genomic_DNA"/>
</dbReference>
<dbReference type="Gene3D" id="3.40.30.40">
    <property type="entry name" value="Perfringolysin"/>
    <property type="match status" value="1"/>
</dbReference>
<dbReference type="AlphaFoldDB" id="A0A420ADN8"/>
<keyword evidence="3" id="KW-1185">Reference proteome</keyword>
<protein>
    <submittedName>
        <fullName evidence="2">Thiol-activated cytolysin</fullName>
    </submittedName>
</protein>
<dbReference type="Pfam" id="PF01289">
    <property type="entry name" value="Thiol_cytolysin"/>
    <property type="match status" value="1"/>
</dbReference>
<dbReference type="Proteomes" id="UP000286246">
    <property type="component" value="Unassembled WGS sequence"/>
</dbReference>
<feature type="compositionally biased region" description="Low complexity" evidence="1">
    <location>
        <begin position="58"/>
        <end position="72"/>
    </location>
</feature>
<dbReference type="RefSeq" id="WP_120262051.1">
    <property type="nucleotide sequence ID" value="NZ_RAPY01000008.1"/>
</dbReference>
<accession>A0A420ADN8</accession>
<organism evidence="2 3">
    <name type="scientific">Sphingobacterium detergens</name>
    <dbReference type="NCBI Taxonomy" id="1145106"/>
    <lineage>
        <taxon>Bacteria</taxon>
        <taxon>Pseudomonadati</taxon>
        <taxon>Bacteroidota</taxon>
        <taxon>Sphingobacteriia</taxon>
        <taxon>Sphingobacteriales</taxon>
        <taxon>Sphingobacteriaceae</taxon>
        <taxon>Sphingobacterium</taxon>
    </lineage>
</organism>
<evidence type="ECO:0000256" key="1">
    <source>
        <dbReference type="SAM" id="MobiDB-lite"/>
    </source>
</evidence>
<proteinExistence type="predicted"/>
<reference evidence="2 3" key="1">
    <citation type="submission" date="2018-09" db="EMBL/GenBank/DDBJ databases">
        <title>Genomic Encyclopedia of Type Strains, Phase III (KMG-III): the genomes of soil and plant-associated and newly described type strains.</title>
        <authorList>
            <person name="Whitman W."/>
        </authorList>
    </citation>
    <scope>NUCLEOTIDE SEQUENCE [LARGE SCALE GENOMIC DNA]</scope>
    <source>
        <strain evidence="2 3">CECT 7938</strain>
    </source>
</reference>
<feature type="region of interest" description="Disordered" evidence="1">
    <location>
        <begin position="54"/>
        <end position="112"/>
    </location>
</feature>
<dbReference type="SUPFAM" id="SSF56978">
    <property type="entry name" value="Perfringolysin"/>
    <property type="match status" value="1"/>
</dbReference>
<sequence length="575" mass="63762">MKSKKNYFLSRIMKYVPLVLMIFLTISCSKLESDFNNTSGRQALDQLRIPKIQDFTVSSKSNPDNNSSSKRSSGGKRADVTTPPDEDNPFKPKAGSGGYKDGPGIIVNGSNAPTPDPNKLYFYQKYKSQMFTITDQSMGLNIYPGAILKGQSIEGVFSPQMLTGISNNIRPITISTSMPVSGSAVARTSLPRPVSQAALYNAALTDLENTNPGDVGAASLIVEMDTFRVYEELKTIYGFNKGLDAFLINTNTTQQGENHLIASTSAIKIKFFQHNFTIDMDVPTNNTQLFDPTGLNMQAITGGVTPVYVKSVTYGRMGIMVIESSYSSTKLYNAVYKQLGILKNMIGIGTALTAEEKTIINEASIKVKYTGIGTDTSPAVSVSGLSGFIQVLSANTTYSKASPGVPIAFQLAYLNSGNGLVEAPFQINYGPFEKPYVRIEYKNSNWEANSSSNPKFTYSDIYMSFYKDPTANRKYSDAPIFIDYKYERDYGSLSTSNWVGSWNDGKRTESETWKYPTSDQLIENKRVFYYVRYGSDATLSRDYCHFDMVSSENYYVLPRVIDHYKAQRKGEAYPN</sequence>
<comment type="caution">
    <text evidence="2">The sequence shown here is derived from an EMBL/GenBank/DDBJ whole genome shotgun (WGS) entry which is preliminary data.</text>
</comment>
<evidence type="ECO:0000313" key="3">
    <source>
        <dbReference type="Proteomes" id="UP000286246"/>
    </source>
</evidence>
<evidence type="ECO:0000313" key="2">
    <source>
        <dbReference type="EMBL" id="RKE42579.1"/>
    </source>
</evidence>